<evidence type="ECO:0000313" key="2">
    <source>
        <dbReference type="Proteomes" id="UP000223913"/>
    </source>
</evidence>
<sequence length="167" mass="19492">MENHFAGIVPEGKYFECSPEVEHYGDLIGRYFALTDGQLTLNKLQKMQHGRGLKLRLTINQQQMECTIDHFSGYSEEIADLCNEVLAKFKPDERRRFFALSGPDFDCCGLYVEPSLLLELSDRQLIFLSPDDYGEIRYQMKQEQRAGRKAAEKKSFIRKIRDLFKRI</sequence>
<dbReference type="EMBL" id="PDUD01000029">
    <property type="protein sequence ID" value="PHN03777.1"/>
    <property type="molecule type" value="Genomic_DNA"/>
</dbReference>
<dbReference type="AlphaFoldDB" id="A0A2D0N5Q3"/>
<organism evidence="1 2">
    <name type="scientific">Flavilitoribacter nigricans (strain ATCC 23147 / DSM 23189 / NBRC 102662 / NCIMB 1420 / SS-2)</name>
    <name type="common">Lewinella nigricans</name>
    <dbReference type="NCBI Taxonomy" id="1122177"/>
    <lineage>
        <taxon>Bacteria</taxon>
        <taxon>Pseudomonadati</taxon>
        <taxon>Bacteroidota</taxon>
        <taxon>Saprospiria</taxon>
        <taxon>Saprospirales</taxon>
        <taxon>Lewinellaceae</taxon>
        <taxon>Flavilitoribacter</taxon>
    </lineage>
</organism>
<dbReference type="RefSeq" id="WP_099152809.1">
    <property type="nucleotide sequence ID" value="NZ_PDUD01000029.1"/>
</dbReference>
<proteinExistence type="predicted"/>
<reference evidence="1 2" key="1">
    <citation type="submission" date="2017-10" db="EMBL/GenBank/DDBJ databases">
        <title>The draft genome sequence of Lewinella nigricans NBRC 102662.</title>
        <authorList>
            <person name="Wang K."/>
        </authorList>
    </citation>
    <scope>NUCLEOTIDE SEQUENCE [LARGE SCALE GENOMIC DNA]</scope>
    <source>
        <strain evidence="1 2">NBRC 102662</strain>
    </source>
</reference>
<comment type="caution">
    <text evidence="1">The sequence shown here is derived from an EMBL/GenBank/DDBJ whole genome shotgun (WGS) entry which is preliminary data.</text>
</comment>
<evidence type="ECO:0000313" key="1">
    <source>
        <dbReference type="EMBL" id="PHN03777.1"/>
    </source>
</evidence>
<gene>
    <name evidence="1" type="ORF">CRP01_24835</name>
</gene>
<accession>A0A2D0N5Q3</accession>
<name>A0A2D0N5Q3_FLAN2</name>
<protein>
    <submittedName>
        <fullName evidence="1">Uncharacterized protein</fullName>
    </submittedName>
</protein>
<keyword evidence="2" id="KW-1185">Reference proteome</keyword>
<dbReference type="Proteomes" id="UP000223913">
    <property type="component" value="Unassembled WGS sequence"/>
</dbReference>